<dbReference type="InterPro" id="IPR026341">
    <property type="entry name" value="T9SS_type_B"/>
</dbReference>
<gene>
    <name evidence="1" type="ORF">S01H1_35293</name>
</gene>
<proteinExistence type="predicted"/>
<protein>
    <recommendedName>
        <fullName evidence="2">Gliding motility-associated C-terminal domain-containing protein</fullName>
    </recommendedName>
</protein>
<organism evidence="1">
    <name type="scientific">marine sediment metagenome</name>
    <dbReference type="NCBI Taxonomy" id="412755"/>
    <lineage>
        <taxon>unclassified sequences</taxon>
        <taxon>metagenomes</taxon>
        <taxon>ecological metagenomes</taxon>
    </lineage>
</organism>
<feature type="non-terminal residue" evidence="1">
    <location>
        <position position="1"/>
    </location>
</feature>
<accession>X0UXM4</accession>
<sequence>VVLKIWGGHNSCSKDELLWESVSIKHTEWKTYNFTIKPTLSDCNYIILEVKYDSTEAYFGSMLIDNIKLDKYFTSTVVLDTTIYYNEEIILNASDGEYYNWYPSIGLSCNNCKNPIATIKEQITYKATITDSNGCSKEEIFIIDLRIDIPNVFTPNNDGKNDFLKINDLPPNSSIEIFNRWGVLIFEDNNYNNYWNGITVNGKKVSQGIYYYVLKIPGTNLDKTGFIYIIY</sequence>
<comment type="caution">
    <text evidence="1">The sequence shown here is derived from an EMBL/GenBank/DDBJ whole genome shotgun (WGS) entry which is preliminary data.</text>
</comment>
<name>X0UXM4_9ZZZZ</name>
<dbReference type="EMBL" id="BARS01022047">
    <property type="protein sequence ID" value="GAG10594.1"/>
    <property type="molecule type" value="Genomic_DNA"/>
</dbReference>
<evidence type="ECO:0008006" key="2">
    <source>
        <dbReference type="Google" id="ProtNLM"/>
    </source>
</evidence>
<dbReference type="Pfam" id="PF13585">
    <property type="entry name" value="CHU_C"/>
    <property type="match status" value="1"/>
</dbReference>
<evidence type="ECO:0000313" key="1">
    <source>
        <dbReference type="EMBL" id="GAG10594.1"/>
    </source>
</evidence>
<dbReference type="AlphaFoldDB" id="X0UXM4"/>
<reference evidence="1" key="1">
    <citation type="journal article" date="2014" name="Front. Microbiol.">
        <title>High frequency of phylogenetically diverse reductive dehalogenase-homologous genes in deep subseafloor sedimentary metagenomes.</title>
        <authorList>
            <person name="Kawai M."/>
            <person name="Futagami T."/>
            <person name="Toyoda A."/>
            <person name="Takaki Y."/>
            <person name="Nishi S."/>
            <person name="Hori S."/>
            <person name="Arai W."/>
            <person name="Tsubouchi T."/>
            <person name="Morono Y."/>
            <person name="Uchiyama I."/>
            <person name="Ito T."/>
            <person name="Fujiyama A."/>
            <person name="Inagaki F."/>
            <person name="Takami H."/>
        </authorList>
    </citation>
    <scope>NUCLEOTIDE SEQUENCE</scope>
    <source>
        <strain evidence="1">Expedition CK06-06</strain>
    </source>
</reference>
<dbReference type="NCBIfam" id="TIGR04131">
    <property type="entry name" value="Bac_Flav_CTERM"/>
    <property type="match status" value="1"/>
</dbReference>